<feature type="transmembrane region" description="Helical" evidence="8">
    <location>
        <begin position="411"/>
        <end position="433"/>
    </location>
</feature>
<comment type="subcellular location">
    <subcellularLocation>
        <location evidence="1">Cell inner membrane</location>
        <topology evidence="1">Multi-pass membrane protein</topology>
    </subcellularLocation>
    <subcellularLocation>
        <location evidence="8">Cell membrane</location>
        <topology evidence="8">Multi-pass membrane protein</topology>
    </subcellularLocation>
</comment>
<feature type="transmembrane region" description="Helical" evidence="8">
    <location>
        <begin position="103"/>
        <end position="123"/>
    </location>
</feature>
<keyword evidence="12" id="KW-1185">Reference proteome</keyword>
<evidence type="ECO:0000256" key="7">
    <source>
        <dbReference type="ARBA" id="ARBA00023136"/>
    </source>
</evidence>
<dbReference type="GO" id="GO:0055085">
    <property type="term" value="P:transmembrane transport"/>
    <property type="evidence" value="ECO:0007669"/>
    <property type="project" value="InterPro"/>
</dbReference>
<feature type="region of interest" description="Disordered" evidence="9">
    <location>
        <begin position="499"/>
        <end position="550"/>
    </location>
</feature>
<feature type="transmembrane region" description="Helical" evidence="8">
    <location>
        <begin position="77"/>
        <end position="97"/>
    </location>
</feature>
<feature type="transmembrane region" description="Helical" evidence="8">
    <location>
        <begin position="41"/>
        <end position="65"/>
    </location>
</feature>
<feature type="transmembrane region" description="Helical" evidence="8">
    <location>
        <begin position="342"/>
        <end position="361"/>
    </location>
</feature>
<dbReference type="PANTHER" id="PTHR43357:SF3">
    <property type="entry name" value="FE(3+)-TRANSPORT SYSTEM PERMEASE PROTEIN FBPB 2"/>
    <property type="match status" value="1"/>
</dbReference>
<keyword evidence="6 8" id="KW-1133">Transmembrane helix</keyword>
<dbReference type="InterPro" id="IPR035906">
    <property type="entry name" value="MetI-like_sf"/>
</dbReference>
<reference evidence="11 12" key="1">
    <citation type="submission" date="2019-02" db="EMBL/GenBank/DDBJ databases">
        <title>Sequencing the genomes of 1000 actinobacteria strains.</title>
        <authorList>
            <person name="Klenk H.-P."/>
        </authorList>
    </citation>
    <scope>NUCLEOTIDE SEQUENCE [LARGE SCALE GENOMIC DNA]</scope>
    <source>
        <strain evidence="11 12">DSM 45162</strain>
    </source>
</reference>
<evidence type="ECO:0000256" key="4">
    <source>
        <dbReference type="ARBA" id="ARBA00022519"/>
    </source>
</evidence>
<dbReference type="OrthoDB" id="5100908at2"/>
<comment type="caution">
    <text evidence="11">The sequence shown here is derived from an EMBL/GenBank/DDBJ whole genome shotgun (WGS) entry which is preliminary data.</text>
</comment>
<dbReference type="Proteomes" id="UP000292564">
    <property type="component" value="Unassembled WGS sequence"/>
</dbReference>
<accession>A0A4Q7ZU28</accession>
<comment type="similarity">
    <text evidence="8">Belongs to the binding-protein-dependent transport system permease family.</text>
</comment>
<sequence>MAGVALLVALLPLGYLMLRAGQAGGERIAAELLTARVARLAALSVGLAAVVTAACTVLGVATAFLVTRTDLPAARVFAVLAALPLAVPTYIAAFAWMSSVDGFTGFWASALVLTLCCYPYTFLPVAAALHRADPAQEEVARSLGRHPWRTFRSVTLPQLRPAIAGGALLVALYVLSDFGAVALLRTDTFTRAVFTAFELGFDRTGALVLATVLVVLTTVLLAAESTTRRRGARYSPVGAGARRPHTRVPLGRWRWPAAALLAGVSALALGVPALNLSRRLAAGVSRPGSLAEIATAAGNSLSVSAAGAALTLLLALPIGLLAARAPGPVASTVERLSYLTHALPGVVIGLSLVFFGVHVAYPLYQTRWLLTLAYAALFLPLAVAAVGAAATQAPPVLDDVARSLGRSPLRAFASVTAPLVAPGLAAGTALVFLTCMKELPATLLLRPTGMDTLATELWTHTGVAAYAAAAPYAALLVALSAVPAWFLAARSGALGPRGAAGYHAAPPTSAPPTSAPPTSAPPTSAPPTSASAAVTGDDLPAPTARPGGAR</sequence>
<keyword evidence="7 8" id="KW-0472">Membrane</keyword>
<feature type="domain" description="ABC transmembrane type-1" evidence="10">
    <location>
        <begin position="297"/>
        <end position="487"/>
    </location>
</feature>
<keyword evidence="3" id="KW-1003">Cell membrane</keyword>
<dbReference type="AlphaFoldDB" id="A0A4Q7ZU28"/>
<dbReference type="Gene3D" id="1.10.3720.10">
    <property type="entry name" value="MetI-like"/>
    <property type="match status" value="2"/>
</dbReference>
<proteinExistence type="inferred from homology"/>
<dbReference type="GO" id="GO:0005886">
    <property type="term" value="C:plasma membrane"/>
    <property type="evidence" value="ECO:0007669"/>
    <property type="project" value="UniProtKB-SubCell"/>
</dbReference>
<evidence type="ECO:0000259" key="10">
    <source>
        <dbReference type="PROSITE" id="PS50928"/>
    </source>
</evidence>
<evidence type="ECO:0000256" key="8">
    <source>
        <dbReference type="RuleBase" id="RU363032"/>
    </source>
</evidence>
<evidence type="ECO:0000256" key="1">
    <source>
        <dbReference type="ARBA" id="ARBA00004429"/>
    </source>
</evidence>
<feature type="transmembrane region" description="Helical" evidence="8">
    <location>
        <begin position="162"/>
        <end position="184"/>
    </location>
</feature>
<dbReference type="CDD" id="cd06261">
    <property type="entry name" value="TM_PBP2"/>
    <property type="match status" value="2"/>
</dbReference>
<feature type="transmembrane region" description="Helical" evidence="8">
    <location>
        <begin position="296"/>
        <end position="321"/>
    </location>
</feature>
<feature type="transmembrane region" description="Helical" evidence="8">
    <location>
        <begin position="204"/>
        <end position="223"/>
    </location>
</feature>
<dbReference type="PROSITE" id="PS50928">
    <property type="entry name" value="ABC_TM1"/>
    <property type="match status" value="2"/>
</dbReference>
<evidence type="ECO:0000256" key="6">
    <source>
        <dbReference type="ARBA" id="ARBA00022989"/>
    </source>
</evidence>
<evidence type="ECO:0000256" key="3">
    <source>
        <dbReference type="ARBA" id="ARBA00022475"/>
    </source>
</evidence>
<dbReference type="InterPro" id="IPR000515">
    <property type="entry name" value="MetI-like"/>
</dbReference>
<organism evidence="11 12">
    <name type="scientific">Krasilnikovia cinnamomea</name>
    <dbReference type="NCBI Taxonomy" id="349313"/>
    <lineage>
        <taxon>Bacteria</taxon>
        <taxon>Bacillati</taxon>
        <taxon>Actinomycetota</taxon>
        <taxon>Actinomycetes</taxon>
        <taxon>Micromonosporales</taxon>
        <taxon>Micromonosporaceae</taxon>
        <taxon>Krasilnikovia</taxon>
    </lineage>
</organism>
<evidence type="ECO:0000313" key="11">
    <source>
        <dbReference type="EMBL" id="RZU54464.1"/>
    </source>
</evidence>
<feature type="transmembrane region" description="Helical" evidence="8">
    <location>
        <begin position="463"/>
        <end position="488"/>
    </location>
</feature>
<keyword evidence="2 8" id="KW-0813">Transport</keyword>
<feature type="compositionally biased region" description="Pro residues" evidence="9">
    <location>
        <begin position="508"/>
        <end position="525"/>
    </location>
</feature>
<feature type="domain" description="ABC transmembrane type-1" evidence="10">
    <location>
        <begin position="41"/>
        <end position="222"/>
    </location>
</feature>
<feature type="transmembrane region" description="Helical" evidence="8">
    <location>
        <begin position="257"/>
        <end position="276"/>
    </location>
</feature>
<evidence type="ECO:0000313" key="12">
    <source>
        <dbReference type="Proteomes" id="UP000292564"/>
    </source>
</evidence>
<dbReference type="SUPFAM" id="SSF161098">
    <property type="entry name" value="MetI-like"/>
    <property type="match status" value="2"/>
</dbReference>
<evidence type="ECO:0000256" key="9">
    <source>
        <dbReference type="SAM" id="MobiDB-lite"/>
    </source>
</evidence>
<name>A0A4Q7ZU28_9ACTN</name>
<evidence type="ECO:0000256" key="5">
    <source>
        <dbReference type="ARBA" id="ARBA00022692"/>
    </source>
</evidence>
<keyword evidence="4" id="KW-0997">Cell inner membrane</keyword>
<keyword evidence="5 8" id="KW-0812">Transmembrane</keyword>
<feature type="transmembrane region" description="Helical" evidence="8">
    <location>
        <begin position="367"/>
        <end position="390"/>
    </location>
</feature>
<evidence type="ECO:0000256" key="2">
    <source>
        <dbReference type="ARBA" id="ARBA00022448"/>
    </source>
</evidence>
<dbReference type="EMBL" id="SHKY01000001">
    <property type="protein sequence ID" value="RZU54464.1"/>
    <property type="molecule type" value="Genomic_DNA"/>
</dbReference>
<dbReference type="PANTHER" id="PTHR43357">
    <property type="entry name" value="INNER MEMBRANE ABC TRANSPORTER PERMEASE PROTEIN YDCV"/>
    <property type="match status" value="1"/>
</dbReference>
<dbReference type="Pfam" id="PF00528">
    <property type="entry name" value="BPD_transp_1"/>
    <property type="match status" value="2"/>
</dbReference>
<gene>
    <name evidence="11" type="ORF">EV385_6415</name>
</gene>
<protein>
    <submittedName>
        <fullName evidence="11">Iron(III) transport system permease protein</fullName>
    </submittedName>
</protein>